<accession>A0A0M9G9X7</accession>
<keyword evidence="2" id="KW-1185">Reference proteome</keyword>
<gene>
    <name evidence="1" type="ORF">ABB37_00229</name>
</gene>
<reference evidence="1 2" key="1">
    <citation type="submission" date="2015-07" db="EMBL/GenBank/DDBJ databases">
        <title>High-quality genome of monoxenous trypanosomatid Leptomonas pyrrhocoris.</title>
        <authorList>
            <person name="Flegontov P."/>
            <person name="Butenko A."/>
            <person name="Firsov S."/>
            <person name="Vlcek C."/>
            <person name="Logacheva M.D."/>
            <person name="Field M."/>
            <person name="Filatov D."/>
            <person name="Flegontova O."/>
            <person name="Gerasimov E."/>
            <person name="Jackson A.P."/>
            <person name="Kelly S."/>
            <person name="Opperdoes F."/>
            <person name="O'Reilly A."/>
            <person name="Votypka J."/>
            <person name="Yurchenko V."/>
            <person name="Lukes J."/>
        </authorList>
    </citation>
    <scope>NUCLEOTIDE SEQUENCE [LARGE SCALE GENOMIC DNA]</scope>
    <source>
        <strain evidence="1">H10</strain>
    </source>
</reference>
<protein>
    <submittedName>
        <fullName evidence="1">Uncharacterized protein</fullName>
    </submittedName>
</protein>
<evidence type="ECO:0000313" key="2">
    <source>
        <dbReference type="Proteomes" id="UP000037923"/>
    </source>
</evidence>
<dbReference type="Proteomes" id="UP000037923">
    <property type="component" value="Unassembled WGS sequence"/>
</dbReference>
<dbReference type="OrthoDB" id="264119at2759"/>
<name>A0A0M9G9X7_LEPPY</name>
<proteinExistence type="predicted"/>
<sequence length="703" mass="77008">MRLNFRQVWSPHNPLLSAAGECALQPLRLTNSCTLLRILRDAADAEASLEPFVMVVASWAVSPSPLARPLDVVHLPFSLFPLPPSLLSTKGDSEHERVGYSVFSKTAWLVLEIKKALSSDPCYGVSRPPSSSSVAVDGAPSEKRGTRRRALRLRLGTLLYAPTWKFLFTRQSNDEATESVEYVAAAAAEGEEPLHSALVANVNTGKLSANKPTTTADREAFAVLFPALHHGRYYATPQEFAQHCLYSDDHLLWCENEPLMTVELESEEVEAEPFVDCGETKAHAVMGALNVGGCTRGVRGTTDRVVSSFRFSNPSRKRRRAWLAQLRGMFQRHESPGRHRRSLSSSTFLSNNAFGVDHPFQPTTVPMGNSLLCKTHCAYVLSCSSDDETGPVMDTSSAPSLPQHLPLAGKVDDDAFATWYGVLRSACRGECTALMDVLETTATVGSAVAGQVREAAVELLLHGIVTSLALWCSQHVSAVHAAILKNVETVAALLRRWWDSFVSETAAQPTQATLPREMLAERRLVASSVSNVLQWCLPPANRLFHLPQNRNGEVASPNEMTEQSLSMVAVPSFLSTLTVRCAAAITRHQRCVDRAQLWSSTSNDLSDNEQVKACQETSLETPQQRSLTGTPHISNEVTVDGRKSTPTGSLPMSSEAGCKEINRLSPQESCQRRDNFVACMDLVLQLLFEEQDALFTTAVEERP</sequence>
<comment type="caution">
    <text evidence="1">The sequence shown here is derived from an EMBL/GenBank/DDBJ whole genome shotgun (WGS) entry which is preliminary data.</text>
</comment>
<organism evidence="1 2">
    <name type="scientific">Leptomonas pyrrhocoris</name>
    <name type="common">Firebug parasite</name>
    <dbReference type="NCBI Taxonomy" id="157538"/>
    <lineage>
        <taxon>Eukaryota</taxon>
        <taxon>Discoba</taxon>
        <taxon>Euglenozoa</taxon>
        <taxon>Kinetoplastea</taxon>
        <taxon>Metakinetoplastina</taxon>
        <taxon>Trypanosomatida</taxon>
        <taxon>Trypanosomatidae</taxon>
        <taxon>Leishmaniinae</taxon>
        <taxon>Leptomonas</taxon>
    </lineage>
</organism>
<dbReference type="GeneID" id="26900527"/>
<dbReference type="AlphaFoldDB" id="A0A0M9G9X7"/>
<dbReference type="EMBL" id="LGTL01000001">
    <property type="protein sequence ID" value="KPA85920.1"/>
    <property type="molecule type" value="Genomic_DNA"/>
</dbReference>
<dbReference type="OMA" id="RCCIAHQ"/>
<dbReference type="VEuPathDB" id="TriTrypDB:LpyrH10_01_2290"/>
<dbReference type="RefSeq" id="XP_015664359.1">
    <property type="nucleotide sequence ID" value="XM_015796351.1"/>
</dbReference>
<evidence type="ECO:0000313" key="1">
    <source>
        <dbReference type="EMBL" id="KPA85920.1"/>
    </source>
</evidence>